<gene>
    <name evidence="3" type="ORF">JL106_13980</name>
</gene>
<keyword evidence="2" id="KW-0472">Membrane</keyword>
<reference evidence="3" key="1">
    <citation type="submission" date="2021-01" db="EMBL/GenBank/DDBJ databases">
        <title>YIM 132084 draft genome.</title>
        <authorList>
            <person name="An D."/>
        </authorList>
    </citation>
    <scope>NUCLEOTIDE SEQUENCE</scope>
    <source>
        <strain evidence="3">YIM 132084</strain>
    </source>
</reference>
<keyword evidence="2" id="KW-0812">Transmembrane</keyword>
<dbReference type="AlphaFoldDB" id="A0A938YF10"/>
<evidence type="ECO:0000256" key="2">
    <source>
        <dbReference type="SAM" id="Phobius"/>
    </source>
</evidence>
<keyword evidence="2" id="KW-1133">Transmembrane helix</keyword>
<evidence type="ECO:0000256" key="1">
    <source>
        <dbReference type="SAM" id="MobiDB-lite"/>
    </source>
</evidence>
<evidence type="ECO:0000313" key="4">
    <source>
        <dbReference type="Proteomes" id="UP000663792"/>
    </source>
</evidence>
<evidence type="ECO:0000313" key="3">
    <source>
        <dbReference type="EMBL" id="MBM9468388.1"/>
    </source>
</evidence>
<dbReference type="EMBL" id="JAERWK010000017">
    <property type="protein sequence ID" value="MBM9468388.1"/>
    <property type="molecule type" value="Genomic_DNA"/>
</dbReference>
<name>A0A938YF10_9ACTN</name>
<feature type="transmembrane region" description="Helical" evidence="2">
    <location>
        <begin position="51"/>
        <end position="70"/>
    </location>
</feature>
<sequence length="350" mass="38007">MSRRQARGTAEQAARRGRTRRKPVAPSRKQPPAPKGTRRTVAAVDRWTHGLRAAVILAIIGIGALVWQQWPRLTLPFSDVAPVVEALDRDSVWLDPDLPDQITGGDPAALADRIRGTIGQRPVVLVALAEDSPMAEKPLGTCTAIESRLDDVLILVSVPEDGGFAAECFGDDIGLQVDDFGFDVRIERELGYSTKYLTDDLRGQAEQLAFTYDGAVRRGDVDDRVRQYPAPARDWLIAGGITAGVVAAAAGGWWGGRRIVAAVAAARERRRRFVDLRDGLDSALSEIALLLLELGPDAPERHRRSAAEVVPEYLDLVSIVGSLRLGDDAVVPTRRIRELRRRLTAAGVGA</sequence>
<feature type="region of interest" description="Disordered" evidence="1">
    <location>
        <begin position="1"/>
        <end position="39"/>
    </location>
</feature>
<dbReference type="RefSeq" id="WP_205261345.1">
    <property type="nucleotide sequence ID" value="NZ_JAERWK010000017.1"/>
</dbReference>
<comment type="caution">
    <text evidence="3">The sequence shown here is derived from an EMBL/GenBank/DDBJ whole genome shotgun (WGS) entry which is preliminary data.</text>
</comment>
<proteinExistence type="predicted"/>
<accession>A0A938YF10</accession>
<organism evidence="3 4">
    <name type="scientific">Nakamurella leprariae</name>
    <dbReference type="NCBI Taxonomy" id="2803911"/>
    <lineage>
        <taxon>Bacteria</taxon>
        <taxon>Bacillati</taxon>
        <taxon>Actinomycetota</taxon>
        <taxon>Actinomycetes</taxon>
        <taxon>Nakamurellales</taxon>
        <taxon>Nakamurellaceae</taxon>
        <taxon>Nakamurella</taxon>
    </lineage>
</organism>
<protein>
    <submittedName>
        <fullName evidence="3">Uncharacterized protein</fullName>
    </submittedName>
</protein>
<keyword evidence="4" id="KW-1185">Reference proteome</keyword>
<dbReference type="Proteomes" id="UP000663792">
    <property type="component" value="Unassembled WGS sequence"/>
</dbReference>